<name>A0A1Y5NZ40_9MICO</name>
<organism evidence="2">
    <name type="scientific">uncultured Microbacterium sp</name>
    <dbReference type="NCBI Taxonomy" id="191216"/>
    <lineage>
        <taxon>Bacteria</taxon>
        <taxon>Bacillati</taxon>
        <taxon>Actinomycetota</taxon>
        <taxon>Actinomycetes</taxon>
        <taxon>Micrococcales</taxon>
        <taxon>Microbacteriaceae</taxon>
        <taxon>Microbacterium</taxon>
        <taxon>environmental samples</taxon>
    </lineage>
</organism>
<protein>
    <submittedName>
        <fullName evidence="2">Uncharacterized protein</fullName>
    </submittedName>
</protein>
<evidence type="ECO:0000313" key="2">
    <source>
        <dbReference type="EMBL" id="SBS71712.1"/>
    </source>
</evidence>
<sequence>MSNLKRSRVLTTLTVLALSALMAGCSSPGALPNNAGAKELGQAFSVCPGGAGEGASALETVAATTEWVAVAALNTDQRPAEGEDKTTDVTVSTVDGGEEKVRLHSSFWPGIEWALAHNATVWLAMADPELWIPNTVDYVMIVTEARQVFFPGDCLDEVLRVPLREALGTEANAVLAGLPEVAPGETRAYLGIEEPAEPEPDPDHTILNPDDVDASVLDPLTPIGVNITTTGAIGDGITFTICTRISAGWNDCIVADERGNQGWNISAYVDDTGELEFWLLDADANVSKPLGKLGQVSTGGKGIRVLVDTSGVTADGTIQSQDLVQLVK</sequence>
<accession>A0A1Y5NZ40</accession>
<feature type="chain" id="PRO_5039464283" evidence="1">
    <location>
        <begin position="31"/>
        <end position="328"/>
    </location>
</feature>
<proteinExistence type="predicted"/>
<feature type="signal peptide" evidence="1">
    <location>
        <begin position="1"/>
        <end position="30"/>
    </location>
</feature>
<keyword evidence="1" id="KW-0732">Signal</keyword>
<evidence type="ECO:0000256" key="1">
    <source>
        <dbReference type="SAM" id="SignalP"/>
    </source>
</evidence>
<dbReference type="PROSITE" id="PS51257">
    <property type="entry name" value="PROKAR_LIPOPROTEIN"/>
    <property type="match status" value="1"/>
</dbReference>
<dbReference type="EMBL" id="FLQR01000006">
    <property type="protein sequence ID" value="SBS71712.1"/>
    <property type="molecule type" value="Genomic_DNA"/>
</dbReference>
<reference evidence="2" key="1">
    <citation type="submission" date="2016-03" db="EMBL/GenBank/DDBJ databases">
        <authorList>
            <person name="Ploux O."/>
        </authorList>
    </citation>
    <scope>NUCLEOTIDE SEQUENCE</scope>
    <source>
        <strain evidence="2">UC1</strain>
    </source>
</reference>
<dbReference type="RefSeq" id="WP_295574777.1">
    <property type="nucleotide sequence ID" value="NZ_FLQR01000006.1"/>
</dbReference>
<dbReference type="AlphaFoldDB" id="A0A1Y5NZ40"/>
<gene>
    <name evidence="2" type="ORF">MIPYR_20176</name>
</gene>